<name>A0A182M453_9DIPT</name>
<feature type="transmembrane region" description="Helical" evidence="1">
    <location>
        <begin position="51"/>
        <end position="71"/>
    </location>
</feature>
<proteinExistence type="predicted"/>
<evidence type="ECO:0000256" key="1">
    <source>
        <dbReference type="SAM" id="Phobius"/>
    </source>
</evidence>
<organism evidence="2 3">
    <name type="scientific">Anopheles culicifacies</name>
    <dbReference type="NCBI Taxonomy" id="139723"/>
    <lineage>
        <taxon>Eukaryota</taxon>
        <taxon>Metazoa</taxon>
        <taxon>Ecdysozoa</taxon>
        <taxon>Arthropoda</taxon>
        <taxon>Hexapoda</taxon>
        <taxon>Insecta</taxon>
        <taxon>Pterygota</taxon>
        <taxon>Neoptera</taxon>
        <taxon>Endopterygota</taxon>
        <taxon>Diptera</taxon>
        <taxon>Nematocera</taxon>
        <taxon>Culicoidea</taxon>
        <taxon>Culicidae</taxon>
        <taxon>Anophelinae</taxon>
        <taxon>Anopheles</taxon>
        <taxon>culicifacies species complex</taxon>
    </lineage>
</organism>
<dbReference type="VEuPathDB" id="VectorBase:ACUA009017"/>
<evidence type="ECO:0000313" key="2">
    <source>
        <dbReference type="EnsemblMetazoa" id="ACUA009017-PA"/>
    </source>
</evidence>
<evidence type="ECO:0000313" key="3">
    <source>
        <dbReference type="Proteomes" id="UP000075883"/>
    </source>
</evidence>
<reference evidence="3" key="1">
    <citation type="submission" date="2013-09" db="EMBL/GenBank/DDBJ databases">
        <title>The Genome Sequence of Anopheles culicifacies species A.</title>
        <authorList>
            <consortium name="The Broad Institute Genomics Platform"/>
            <person name="Neafsey D.E."/>
            <person name="Besansky N."/>
            <person name="Howell P."/>
            <person name="Walton C."/>
            <person name="Young S.K."/>
            <person name="Zeng Q."/>
            <person name="Gargeya S."/>
            <person name="Fitzgerald M."/>
            <person name="Haas B."/>
            <person name="Abouelleil A."/>
            <person name="Allen A.W."/>
            <person name="Alvarado L."/>
            <person name="Arachchi H.M."/>
            <person name="Berlin A.M."/>
            <person name="Chapman S.B."/>
            <person name="Gainer-Dewar J."/>
            <person name="Goldberg J."/>
            <person name="Griggs A."/>
            <person name="Gujja S."/>
            <person name="Hansen M."/>
            <person name="Howarth C."/>
            <person name="Imamovic A."/>
            <person name="Ireland A."/>
            <person name="Larimer J."/>
            <person name="McCowan C."/>
            <person name="Murphy C."/>
            <person name="Pearson M."/>
            <person name="Poon T.W."/>
            <person name="Priest M."/>
            <person name="Roberts A."/>
            <person name="Saif S."/>
            <person name="Shea T."/>
            <person name="Sisk P."/>
            <person name="Sykes S."/>
            <person name="Wortman J."/>
            <person name="Nusbaum C."/>
            <person name="Birren B."/>
        </authorList>
    </citation>
    <scope>NUCLEOTIDE SEQUENCE [LARGE SCALE GENOMIC DNA]</scope>
    <source>
        <strain evidence="3">A-37</strain>
    </source>
</reference>
<keyword evidence="1" id="KW-0812">Transmembrane</keyword>
<accession>A0A182M453</accession>
<keyword evidence="3" id="KW-1185">Reference proteome</keyword>
<dbReference type="EnsemblMetazoa" id="ACUA009017-RA">
    <property type="protein sequence ID" value="ACUA009017-PA"/>
    <property type="gene ID" value="ACUA009017"/>
</dbReference>
<reference evidence="2" key="2">
    <citation type="submission" date="2020-05" db="UniProtKB">
        <authorList>
            <consortium name="EnsemblMetazoa"/>
        </authorList>
    </citation>
    <scope>IDENTIFICATION</scope>
    <source>
        <strain evidence="2">A-37</strain>
    </source>
</reference>
<dbReference type="EMBL" id="AXCM01003833">
    <property type="status" value="NOT_ANNOTATED_CDS"/>
    <property type="molecule type" value="Genomic_DNA"/>
</dbReference>
<keyword evidence="1" id="KW-1133">Transmembrane helix</keyword>
<dbReference type="AlphaFoldDB" id="A0A182M453"/>
<keyword evidence="1" id="KW-0472">Membrane</keyword>
<sequence length="162" mass="16954">MEFANEKMDDKGTYATIDLAGLVAPPTGITLSCCWMQALEAVAALLLAMRLLLLPVELVVVVVVPLVVVPFVADSDAIIGMSTLLLVVVAADAASRSSKGEMRAVLDLTGDTMEPIGEAEVADTDEEGGVDVGADKVLEDSGLANRTPSYWTPLNSIVTTSF</sequence>
<feature type="transmembrane region" description="Helical" evidence="1">
    <location>
        <begin position="77"/>
        <end position="94"/>
    </location>
</feature>
<protein>
    <submittedName>
        <fullName evidence="2">Uncharacterized protein</fullName>
    </submittedName>
</protein>
<dbReference type="PROSITE" id="PS51257">
    <property type="entry name" value="PROKAR_LIPOPROTEIN"/>
    <property type="match status" value="1"/>
</dbReference>
<dbReference type="Proteomes" id="UP000075883">
    <property type="component" value="Unassembled WGS sequence"/>
</dbReference>